<dbReference type="InterPro" id="IPR010206">
    <property type="entry name" value="PolA_pol_I"/>
</dbReference>
<dbReference type="STRING" id="1230338.MOMA_02530"/>
<dbReference type="NCBIfam" id="TIGR01942">
    <property type="entry name" value="pcnB"/>
    <property type="match status" value="1"/>
</dbReference>
<evidence type="ECO:0000256" key="5">
    <source>
        <dbReference type="ARBA" id="ARBA00022884"/>
    </source>
</evidence>
<feature type="active site" evidence="7">
    <location>
        <position position="81"/>
    </location>
</feature>
<dbReference type="Gene3D" id="3.30.460.10">
    <property type="entry name" value="Beta Polymerase, domain 2"/>
    <property type="match status" value="1"/>
</dbReference>
<dbReference type="GO" id="GO:0003723">
    <property type="term" value="F:RNA binding"/>
    <property type="evidence" value="ECO:0007669"/>
    <property type="project" value="UniProtKB-UniRule"/>
</dbReference>
<keyword evidence="1 7" id="KW-0507">mRNA processing</keyword>
<dbReference type="InterPro" id="IPR043519">
    <property type="entry name" value="NT_sf"/>
</dbReference>
<dbReference type="CDD" id="cd05398">
    <property type="entry name" value="NT_ClassII-CCAase"/>
    <property type="match status" value="1"/>
</dbReference>
<dbReference type="PANTHER" id="PTHR43051">
    <property type="entry name" value="POLYNUCLEOTIDE ADENYLYLTRANSFERASE FAMILY PROTEIN"/>
    <property type="match status" value="1"/>
</dbReference>
<evidence type="ECO:0000256" key="2">
    <source>
        <dbReference type="ARBA" id="ARBA00022679"/>
    </source>
</evidence>
<feature type="domain" description="Poly A polymerase head" evidence="10">
    <location>
        <begin position="61"/>
        <end position="187"/>
    </location>
</feature>
<dbReference type="EC" id="2.7.7.19" evidence="7"/>
<dbReference type="GO" id="GO:0006397">
    <property type="term" value="P:mRNA processing"/>
    <property type="evidence" value="ECO:0007669"/>
    <property type="project" value="UniProtKB-KW"/>
</dbReference>
<dbReference type="HAMAP" id="MF_00957">
    <property type="entry name" value="PolyA_pol"/>
    <property type="match status" value="1"/>
</dbReference>
<dbReference type="GO" id="GO:0005524">
    <property type="term" value="F:ATP binding"/>
    <property type="evidence" value="ECO:0007669"/>
    <property type="project" value="UniProtKB-UniRule"/>
</dbReference>
<evidence type="ECO:0000256" key="4">
    <source>
        <dbReference type="ARBA" id="ARBA00022840"/>
    </source>
</evidence>
<evidence type="ECO:0000256" key="8">
    <source>
        <dbReference type="RuleBase" id="RU003953"/>
    </source>
</evidence>
<dbReference type="GO" id="GO:1990817">
    <property type="term" value="F:poly(A) RNA polymerase activity"/>
    <property type="evidence" value="ECO:0007669"/>
    <property type="project" value="UniProtKB-UniRule"/>
</dbReference>
<evidence type="ECO:0000259" key="11">
    <source>
        <dbReference type="Pfam" id="PF12626"/>
    </source>
</evidence>
<gene>
    <name evidence="7" type="primary">pcnB</name>
    <name evidence="13" type="ORF">MOMA_02530</name>
</gene>
<reference evidence="13 14" key="1">
    <citation type="journal article" date="2013" name="Genome Announc.">
        <title>Genome Sequence of Moraxella macacae 0408225, a Novel Bacterial Species Isolated from a Cynomolgus Macaque with Epistaxis.</title>
        <authorList>
            <person name="Ladner J.T."/>
            <person name="Whitehouse C.A."/>
            <person name="Koroleva G.I."/>
            <person name="Palacios G.F."/>
        </authorList>
    </citation>
    <scope>NUCLEOTIDE SEQUENCE [LARGE SCALE GENOMIC DNA]</scope>
    <source>
        <strain evidence="13 14">0408225</strain>
    </source>
</reference>
<dbReference type="Pfam" id="PF12627">
    <property type="entry name" value="PolyA_pol_RNAbd"/>
    <property type="match status" value="1"/>
</dbReference>
<evidence type="ECO:0000256" key="6">
    <source>
        <dbReference type="ARBA" id="ARBA00023163"/>
    </source>
</evidence>
<dbReference type="InterPro" id="IPR025866">
    <property type="entry name" value="PolyA_pol_arg_C_dom"/>
</dbReference>
<feature type="region of interest" description="Disordered" evidence="9">
    <location>
        <begin position="536"/>
        <end position="579"/>
    </location>
</feature>
<name>L2F8L6_9GAMM</name>
<dbReference type="Gene3D" id="1.10.3090.10">
    <property type="entry name" value="cca-adding enzyme, domain 2"/>
    <property type="match status" value="1"/>
</dbReference>
<dbReference type="Proteomes" id="UP000023795">
    <property type="component" value="Unassembled WGS sequence"/>
</dbReference>
<accession>L2F8L6</accession>
<dbReference type="EMBL" id="ANIN01000001">
    <property type="protein sequence ID" value="ELA09245.1"/>
    <property type="molecule type" value="Genomic_DNA"/>
</dbReference>
<protein>
    <recommendedName>
        <fullName evidence="7">Poly(A) polymerase I</fullName>
        <shortName evidence="7">PAP I</shortName>
        <ecNumber evidence="7">2.7.7.19</ecNumber>
    </recommendedName>
</protein>
<dbReference type="PANTHER" id="PTHR43051:SF1">
    <property type="entry name" value="POLYNUCLEOTIDE ADENYLYLTRANSFERASE FAMILY PROTEIN"/>
    <property type="match status" value="1"/>
</dbReference>
<keyword evidence="4 7" id="KW-0067">ATP-binding</keyword>
<keyword evidence="6 7" id="KW-0804">Transcription</keyword>
<feature type="active site" evidence="7">
    <location>
        <position position="79"/>
    </location>
</feature>
<comment type="function">
    <text evidence="7">Adds poly(A) tail to the 3' end of many RNAs, which usually targets these RNAs for decay. Plays a significant role in the global control of gene expression, through influencing the rate of transcript degradation, and in the general RNA quality control.</text>
</comment>
<dbReference type="Pfam" id="PF01743">
    <property type="entry name" value="PolyA_pol"/>
    <property type="match status" value="1"/>
</dbReference>
<sequence length="579" mass="67059">MTKKSTAKKTKIRQNSDQSLSVITDRKQACHDAKNLGLHKGYLPSSIKEVILTLNQAGFEAYIVGGGVRDALLGLEPKDFDAVTNATPTQIKAVFGKRCRIIGKRFLLCHVYSGRDLIEVATFRGQPTGNNHTNNDGMIVRDNVWGDILTDVVRRDFSINALYYQPLEGVLYDFCNGLNDLHNRTLRLLGDTKIRIEEDPVRLLRALRFKAKLNFKFDKSLEKQFCTDHWALLSQVSPHRLYDETIKLFSGGYLMNLLPLLYDYKAFDALLFYPPNMMTPLVEQVALNTDKRIQSGKTTNPAFFYATLLWENYLFLLNKHRKKMSFNEAQIFASNLVLDRQRQRTAMPKFAENFIKDIWLMQSKLVEPRKKNLLKILENQNFRAGFDFLLLREQVFAKNQTLLHLMNQTITLDNESTHGMGHWWAWFQTLNPKQREQAIHEFDSQTAKQRFANLLTTNDSFEATDNKKSKKGKLTEQQQREREQLQQLSLVNQPTKTYDYFANIEKMLEVSNSQHQEKRNTKACVNKQHIASLVQDIPAERKHRKPSSTLSLLDKKRGFTESNKTTQTKNKRSVKIKQD</sequence>
<evidence type="ECO:0000256" key="3">
    <source>
        <dbReference type="ARBA" id="ARBA00022741"/>
    </source>
</evidence>
<evidence type="ECO:0000259" key="10">
    <source>
        <dbReference type="Pfam" id="PF01743"/>
    </source>
</evidence>
<keyword evidence="14" id="KW-1185">Reference proteome</keyword>
<dbReference type="OrthoDB" id="9805698at2"/>
<dbReference type="SUPFAM" id="SSF81301">
    <property type="entry name" value="Nucleotidyltransferase"/>
    <property type="match status" value="1"/>
</dbReference>
<evidence type="ECO:0000256" key="9">
    <source>
        <dbReference type="SAM" id="MobiDB-lite"/>
    </source>
</evidence>
<keyword evidence="2 7" id="KW-0808">Transferase</keyword>
<dbReference type="RefSeq" id="WP_009767065.1">
    <property type="nucleotide sequence ID" value="NZ_ANIN01000001.1"/>
</dbReference>
<proteinExistence type="inferred from homology"/>
<evidence type="ECO:0000259" key="12">
    <source>
        <dbReference type="Pfam" id="PF12627"/>
    </source>
</evidence>
<dbReference type="InterPro" id="IPR002646">
    <property type="entry name" value="PolA_pol_head_dom"/>
</dbReference>
<evidence type="ECO:0000256" key="1">
    <source>
        <dbReference type="ARBA" id="ARBA00022664"/>
    </source>
</evidence>
<dbReference type="PATRIC" id="fig|1230338.3.peg.552"/>
<evidence type="ECO:0000313" key="14">
    <source>
        <dbReference type="Proteomes" id="UP000023795"/>
    </source>
</evidence>
<dbReference type="AlphaFoldDB" id="L2F8L6"/>
<dbReference type="GO" id="GO:0043633">
    <property type="term" value="P:polyadenylation-dependent RNA catabolic process"/>
    <property type="evidence" value="ECO:0007669"/>
    <property type="project" value="InterPro"/>
</dbReference>
<dbReference type="InterPro" id="IPR052191">
    <property type="entry name" value="tRNA_ntf/polyA_polymerase_I"/>
</dbReference>
<evidence type="ECO:0000256" key="7">
    <source>
        <dbReference type="HAMAP-Rule" id="MF_00957"/>
    </source>
</evidence>
<dbReference type="eggNOG" id="COG0617">
    <property type="taxonomic scope" value="Bacteria"/>
</dbReference>
<keyword evidence="3 7" id="KW-0547">Nucleotide-binding</keyword>
<dbReference type="Pfam" id="PF12626">
    <property type="entry name" value="PolyA_pol_arg_C"/>
    <property type="match status" value="1"/>
</dbReference>
<feature type="compositionally biased region" description="Basic residues" evidence="9">
    <location>
        <begin position="569"/>
        <end position="579"/>
    </location>
</feature>
<dbReference type="SUPFAM" id="SSF81891">
    <property type="entry name" value="Poly A polymerase C-terminal region-like"/>
    <property type="match status" value="1"/>
</dbReference>
<feature type="domain" description="tRNA nucleotidyltransferase/poly(A) polymerase RNA and SrmB- binding" evidence="12">
    <location>
        <begin position="214"/>
        <end position="271"/>
    </location>
</feature>
<evidence type="ECO:0000313" key="13">
    <source>
        <dbReference type="EMBL" id="ELA09245.1"/>
    </source>
</evidence>
<feature type="domain" description="Polymerase A arginine-rich C-terminal" evidence="11">
    <location>
        <begin position="324"/>
        <end position="448"/>
    </location>
</feature>
<keyword evidence="5 7" id="KW-0694">RNA-binding</keyword>
<dbReference type="InterPro" id="IPR032828">
    <property type="entry name" value="PolyA_RNA-bd"/>
</dbReference>
<comment type="caution">
    <text evidence="13">The sequence shown here is derived from an EMBL/GenBank/DDBJ whole genome shotgun (WGS) entry which is preliminary data.</text>
</comment>
<comment type="catalytic activity">
    <reaction evidence="7">
        <text>RNA(n) + ATP = RNA(n)-3'-adenine ribonucleotide + diphosphate</text>
        <dbReference type="Rhea" id="RHEA:11332"/>
        <dbReference type="Rhea" id="RHEA-COMP:14527"/>
        <dbReference type="Rhea" id="RHEA-COMP:17347"/>
        <dbReference type="ChEBI" id="CHEBI:30616"/>
        <dbReference type="ChEBI" id="CHEBI:33019"/>
        <dbReference type="ChEBI" id="CHEBI:140395"/>
        <dbReference type="ChEBI" id="CHEBI:173115"/>
        <dbReference type="EC" id="2.7.7.19"/>
    </reaction>
</comment>
<organism evidence="13 14">
    <name type="scientific">Moraxella macacae 0408225</name>
    <dbReference type="NCBI Taxonomy" id="1230338"/>
    <lineage>
        <taxon>Bacteria</taxon>
        <taxon>Pseudomonadati</taxon>
        <taxon>Pseudomonadota</taxon>
        <taxon>Gammaproteobacteria</taxon>
        <taxon>Moraxellales</taxon>
        <taxon>Moraxellaceae</taxon>
        <taxon>Moraxella</taxon>
    </lineage>
</organism>
<comment type="similarity">
    <text evidence="7 8">Belongs to the tRNA nucleotidyltransferase/poly(A) polymerase family.</text>
</comment>
<feature type="active site" evidence="7">
    <location>
        <position position="156"/>
    </location>
</feature>